<dbReference type="Proteomes" id="UP000188342">
    <property type="component" value="Unassembled WGS sequence"/>
</dbReference>
<keyword evidence="1" id="KW-0812">Transmembrane</keyword>
<gene>
    <name evidence="3" type="ORF">FM114_14910</name>
</gene>
<dbReference type="Pfam" id="PF00565">
    <property type="entry name" value="SNase"/>
    <property type="match status" value="1"/>
</dbReference>
<organism evidence="3 4">
    <name type="scientific">Luteococcus japonicus LSP_Lj1</name>
    <dbReference type="NCBI Taxonomy" id="1255658"/>
    <lineage>
        <taxon>Bacteria</taxon>
        <taxon>Bacillati</taxon>
        <taxon>Actinomycetota</taxon>
        <taxon>Actinomycetes</taxon>
        <taxon>Propionibacteriales</taxon>
        <taxon>Propionibacteriaceae</taxon>
        <taxon>Luteococcus</taxon>
    </lineage>
</organism>
<sequence length="275" mass="29325">MTSRARGEVIAALLVVALFCAVVGPVWWRRWQDGTLGTAPVPAPVSPVVTPSVAGRQAATVVRVSDGDTVILRLSGRETTVRILNIDTPETHKAGTPVECLGPEASRALASLLPVGKAVEIAHDGPRKDRYGRTLAAVWADGRLVAEQMAKQGWSGAVVVSRADTWHAPVAAAQQEAIAARRGLYDPSIPCTLAGQTATRVTSLRVEAATTPAQLEARRRRLRTAIAQSEALRASLAPPDSQLSAIQRQRHPAAWRYARVRELDGALATARAALR</sequence>
<dbReference type="GO" id="GO:0003676">
    <property type="term" value="F:nucleic acid binding"/>
    <property type="evidence" value="ECO:0007669"/>
    <property type="project" value="InterPro"/>
</dbReference>
<dbReference type="AlphaFoldDB" id="A0A1R4KJ60"/>
<dbReference type="RefSeq" id="WP_179110740.1">
    <property type="nucleotide sequence ID" value="NZ_FUKQ01000058.1"/>
</dbReference>
<keyword evidence="1" id="KW-0472">Membrane</keyword>
<evidence type="ECO:0000256" key="1">
    <source>
        <dbReference type="SAM" id="Phobius"/>
    </source>
</evidence>
<dbReference type="EMBL" id="FUKQ01000058">
    <property type="protein sequence ID" value="SJN44265.1"/>
    <property type="molecule type" value="Genomic_DNA"/>
</dbReference>
<dbReference type="PROSITE" id="PS01284">
    <property type="entry name" value="TNASE_2"/>
    <property type="match status" value="1"/>
</dbReference>
<keyword evidence="4" id="KW-1185">Reference proteome</keyword>
<evidence type="ECO:0000313" key="3">
    <source>
        <dbReference type="EMBL" id="SJN44265.1"/>
    </source>
</evidence>
<name>A0A1R4KJ60_9ACTN</name>
<dbReference type="InterPro" id="IPR016071">
    <property type="entry name" value="Staphylococal_nuclease_OB-fold"/>
</dbReference>
<dbReference type="SUPFAM" id="SSF50199">
    <property type="entry name" value="Staphylococcal nuclease"/>
    <property type="match status" value="1"/>
</dbReference>
<protein>
    <submittedName>
        <fullName evidence="3">Staphylococcus nuclease (SNase) domain</fullName>
    </submittedName>
</protein>
<dbReference type="SMART" id="SM00318">
    <property type="entry name" value="SNc"/>
    <property type="match status" value="1"/>
</dbReference>
<accession>A0A1R4KJ60</accession>
<reference evidence="3 4" key="1">
    <citation type="submission" date="2017-02" db="EMBL/GenBank/DDBJ databases">
        <authorList>
            <person name="Peterson S.W."/>
        </authorList>
    </citation>
    <scope>NUCLEOTIDE SEQUENCE [LARGE SCALE GENOMIC DNA]</scope>
    <source>
        <strain evidence="3 4">LSP_Lj1</strain>
    </source>
</reference>
<feature type="domain" description="TNase-like" evidence="2">
    <location>
        <begin position="55"/>
        <end position="187"/>
    </location>
</feature>
<dbReference type="InterPro" id="IPR002071">
    <property type="entry name" value="Thermonucl_AS"/>
</dbReference>
<dbReference type="PROSITE" id="PS50830">
    <property type="entry name" value="TNASE_3"/>
    <property type="match status" value="1"/>
</dbReference>
<evidence type="ECO:0000259" key="2">
    <source>
        <dbReference type="PROSITE" id="PS50830"/>
    </source>
</evidence>
<dbReference type="STRING" id="1255658.FM114_14910"/>
<dbReference type="Gene3D" id="2.40.50.90">
    <property type="match status" value="1"/>
</dbReference>
<dbReference type="GO" id="GO:0004518">
    <property type="term" value="F:nuclease activity"/>
    <property type="evidence" value="ECO:0007669"/>
    <property type="project" value="InterPro"/>
</dbReference>
<dbReference type="InterPro" id="IPR035437">
    <property type="entry name" value="SNase_OB-fold_sf"/>
</dbReference>
<evidence type="ECO:0000313" key="4">
    <source>
        <dbReference type="Proteomes" id="UP000188342"/>
    </source>
</evidence>
<feature type="transmembrane region" description="Helical" evidence="1">
    <location>
        <begin position="9"/>
        <end position="28"/>
    </location>
</feature>
<dbReference type="PROSITE" id="PS01123">
    <property type="entry name" value="TNASE_1"/>
    <property type="match status" value="1"/>
</dbReference>
<proteinExistence type="predicted"/>
<keyword evidence="1" id="KW-1133">Transmembrane helix</keyword>